<protein>
    <submittedName>
        <fullName evidence="7">Calpain catalytic domain-containing protein</fullName>
    </submittedName>
</protein>
<evidence type="ECO:0000313" key="5">
    <source>
        <dbReference type="EMBL" id="VDM29628.1"/>
    </source>
</evidence>
<keyword evidence="6" id="KW-1185">Reference proteome</keyword>
<dbReference type="GO" id="GO:0004198">
    <property type="term" value="F:calcium-dependent cysteine-type endopeptidase activity"/>
    <property type="evidence" value="ECO:0007669"/>
    <property type="project" value="InterPro"/>
</dbReference>
<reference evidence="5 6" key="2">
    <citation type="submission" date="2018-11" db="EMBL/GenBank/DDBJ databases">
        <authorList>
            <consortium name="Pathogen Informatics"/>
        </authorList>
    </citation>
    <scope>NUCLEOTIDE SEQUENCE [LARGE SCALE GENOMIC DNA]</scope>
</reference>
<evidence type="ECO:0000256" key="3">
    <source>
        <dbReference type="PROSITE-ProRule" id="PRU00239"/>
    </source>
</evidence>
<reference evidence="7" key="1">
    <citation type="submission" date="2016-06" db="UniProtKB">
        <authorList>
            <consortium name="WormBaseParasite"/>
        </authorList>
    </citation>
    <scope>IDENTIFICATION</scope>
</reference>
<comment type="similarity">
    <text evidence="1">Belongs to the peptidase C2 family.</text>
</comment>
<dbReference type="PANTHER" id="PTHR10183">
    <property type="entry name" value="CALPAIN"/>
    <property type="match status" value="1"/>
</dbReference>
<feature type="domain" description="Calpain catalytic" evidence="4">
    <location>
        <begin position="1"/>
        <end position="88"/>
    </location>
</feature>
<organism evidence="6 7">
    <name type="scientific">Toxocara canis</name>
    <name type="common">Canine roundworm</name>
    <dbReference type="NCBI Taxonomy" id="6265"/>
    <lineage>
        <taxon>Eukaryota</taxon>
        <taxon>Metazoa</taxon>
        <taxon>Ecdysozoa</taxon>
        <taxon>Nematoda</taxon>
        <taxon>Chromadorea</taxon>
        <taxon>Rhabditida</taxon>
        <taxon>Spirurina</taxon>
        <taxon>Ascaridomorpha</taxon>
        <taxon>Ascaridoidea</taxon>
        <taxon>Toxocaridae</taxon>
        <taxon>Toxocara</taxon>
    </lineage>
</organism>
<name>A0A183U5Z0_TOXCA</name>
<dbReference type="InterPro" id="IPR022684">
    <property type="entry name" value="Calpain_cysteine_protease"/>
</dbReference>
<dbReference type="AlphaFoldDB" id="A0A183U5Z0"/>
<dbReference type="InterPro" id="IPR038765">
    <property type="entry name" value="Papain-like_cys_pep_sf"/>
</dbReference>
<dbReference type="WBParaSite" id="TCNE_0000391001-mRNA-1">
    <property type="protein sequence ID" value="TCNE_0000391001-mRNA-1"/>
    <property type="gene ID" value="TCNE_0000391001"/>
</dbReference>
<comment type="caution">
    <text evidence="3">Lacks conserved residue(s) required for the propagation of feature annotation.</text>
</comment>
<dbReference type="SUPFAM" id="SSF54001">
    <property type="entry name" value="Cysteine proteinases"/>
    <property type="match status" value="1"/>
</dbReference>
<dbReference type="Proteomes" id="UP000050794">
    <property type="component" value="Unassembled WGS sequence"/>
</dbReference>
<dbReference type="Pfam" id="PF00648">
    <property type="entry name" value="Peptidase_C2"/>
    <property type="match status" value="1"/>
</dbReference>
<evidence type="ECO:0000256" key="1">
    <source>
        <dbReference type="ARBA" id="ARBA00007623"/>
    </source>
</evidence>
<accession>A0A183U5Z0</accession>
<gene>
    <name evidence="5" type="ORF">TCNE_LOCUS3911</name>
</gene>
<evidence type="ECO:0000313" key="6">
    <source>
        <dbReference type="Proteomes" id="UP000050794"/>
    </source>
</evidence>
<dbReference type="PANTHER" id="PTHR10183:SF382">
    <property type="entry name" value="CALPAIN-15"/>
    <property type="match status" value="1"/>
</dbReference>
<dbReference type="EMBL" id="UYWY01005678">
    <property type="protein sequence ID" value="VDM29628.1"/>
    <property type="molecule type" value="Genomic_DNA"/>
</dbReference>
<proteinExistence type="inferred from homology"/>
<dbReference type="GO" id="GO:0005737">
    <property type="term" value="C:cytoplasm"/>
    <property type="evidence" value="ECO:0007669"/>
    <property type="project" value="TreeGrafter"/>
</dbReference>
<dbReference type="InterPro" id="IPR001300">
    <property type="entry name" value="Peptidase_C2_calpain_cat"/>
</dbReference>
<evidence type="ECO:0000256" key="2">
    <source>
        <dbReference type="PIRSR" id="PIRSR622684-1"/>
    </source>
</evidence>
<sequence>MSKENFTVAKGNDSSLGNCWFLSSLAVIAERPDILEQIVLTKVYNPFGVYQIRLCVDGRWQVVVVDDFFPCNARTRGLAFAVGRRNQVCLAFNFKTIGLFRIPGPSTNEELLQVCLRKALKMLSEGAV</sequence>
<evidence type="ECO:0000259" key="4">
    <source>
        <dbReference type="PROSITE" id="PS50203"/>
    </source>
</evidence>
<evidence type="ECO:0000313" key="7">
    <source>
        <dbReference type="WBParaSite" id="TCNE_0000391001-mRNA-1"/>
    </source>
</evidence>
<dbReference type="GO" id="GO:0006508">
    <property type="term" value="P:proteolysis"/>
    <property type="evidence" value="ECO:0007669"/>
    <property type="project" value="InterPro"/>
</dbReference>
<dbReference type="PROSITE" id="PS50203">
    <property type="entry name" value="CALPAIN_CAT"/>
    <property type="match status" value="1"/>
</dbReference>
<feature type="active site" evidence="2">
    <location>
        <position position="19"/>
    </location>
</feature>